<organism evidence="8 9">
    <name type="scientific">Nitratiruptor tergarcus DSM 16512</name>
    <dbReference type="NCBI Taxonomy" id="1069081"/>
    <lineage>
        <taxon>Bacteria</taxon>
        <taxon>Pseudomonadati</taxon>
        <taxon>Campylobacterota</taxon>
        <taxon>Epsilonproteobacteria</taxon>
        <taxon>Nautiliales</taxon>
        <taxon>Nitratiruptoraceae</taxon>
        <taxon>Nitratiruptor</taxon>
    </lineage>
</organism>
<evidence type="ECO:0000313" key="8">
    <source>
        <dbReference type="EMBL" id="SMC09526.1"/>
    </source>
</evidence>
<evidence type="ECO:0000256" key="4">
    <source>
        <dbReference type="PIRSR" id="PIRSR606225-1"/>
    </source>
</evidence>
<comment type="catalytic activity">
    <reaction evidence="1 6">
        <text>a uridine in RNA = a pseudouridine in RNA</text>
        <dbReference type="Rhea" id="RHEA:48348"/>
        <dbReference type="Rhea" id="RHEA-COMP:12068"/>
        <dbReference type="Rhea" id="RHEA-COMP:12069"/>
        <dbReference type="ChEBI" id="CHEBI:65314"/>
        <dbReference type="ChEBI" id="CHEBI:65315"/>
    </reaction>
</comment>
<dbReference type="PROSITE" id="PS50889">
    <property type="entry name" value="S4"/>
    <property type="match status" value="1"/>
</dbReference>
<keyword evidence="3 6" id="KW-0413">Isomerase</keyword>
<dbReference type="Pfam" id="PF01479">
    <property type="entry name" value="S4"/>
    <property type="match status" value="1"/>
</dbReference>
<dbReference type="InterPro" id="IPR006145">
    <property type="entry name" value="PsdUridine_synth_RsuA/RluA"/>
</dbReference>
<sequence>MDELHFKAQQKERLDKFLTQELQKSRNQIEQLIKGGFVTVANQKITKPGYKLKEGDEIVVNLPKPRQSQRCDVDFEVDIVYEDEDILVVNKPSGIVVHPAPSVKEATLVDWLKSKGIRLSTLSGEERHGIVHRIDKETSGLLVVAKNDQAHLALSQQLQDKSMGRYYLAIIEPPLKENIIVDKPIGRNPKNRLKMTIINSGRVARSAFVKILQSKNGVYELIGAKLFTGRTHQIRVHLASLQRHILGDSLYGFKSKKATIPRVFLHAYVLYLRHPKSNKEMRFVAPLPDDMQQFLQKNFEMENVYEKIIPDTFDKLFDFSSGLWITAKTS</sequence>
<dbReference type="CDD" id="cd02869">
    <property type="entry name" value="PseudoU_synth_RluA_like"/>
    <property type="match status" value="1"/>
</dbReference>
<dbReference type="PANTHER" id="PTHR21600:SF44">
    <property type="entry name" value="RIBOSOMAL LARGE SUBUNIT PSEUDOURIDINE SYNTHASE D"/>
    <property type="match status" value="1"/>
</dbReference>
<dbReference type="Gene3D" id="3.10.290.10">
    <property type="entry name" value="RNA-binding S4 domain"/>
    <property type="match status" value="1"/>
</dbReference>
<comment type="similarity">
    <text evidence="2 6">Belongs to the pseudouridine synthase RluA family.</text>
</comment>
<name>A0A1W1WTG8_9BACT</name>
<dbReference type="OrthoDB" id="128480at2"/>
<dbReference type="EMBL" id="FWWZ01000001">
    <property type="protein sequence ID" value="SMC09526.1"/>
    <property type="molecule type" value="Genomic_DNA"/>
</dbReference>
<dbReference type="InterPro" id="IPR002942">
    <property type="entry name" value="S4_RNA-bd"/>
</dbReference>
<evidence type="ECO:0000256" key="5">
    <source>
        <dbReference type="PROSITE-ProRule" id="PRU00182"/>
    </source>
</evidence>
<dbReference type="InterPro" id="IPR006225">
    <property type="entry name" value="PsdUridine_synth_RluC/D"/>
</dbReference>
<dbReference type="GO" id="GO:0120159">
    <property type="term" value="F:rRNA pseudouridine synthase activity"/>
    <property type="evidence" value="ECO:0007669"/>
    <property type="project" value="UniProtKB-ARBA"/>
</dbReference>
<keyword evidence="9" id="KW-1185">Reference proteome</keyword>
<dbReference type="PROSITE" id="PS01129">
    <property type="entry name" value="PSI_RLU"/>
    <property type="match status" value="1"/>
</dbReference>
<evidence type="ECO:0000256" key="2">
    <source>
        <dbReference type="ARBA" id="ARBA00010876"/>
    </source>
</evidence>
<feature type="domain" description="RNA-binding S4" evidence="7">
    <location>
        <begin position="12"/>
        <end position="69"/>
    </location>
</feature>
<feature type="active site" evidence="4">
    <location>
        <position position="135"/>
    </location>
</feature>
<dbReference type="EC" id="5.4.99.-" evidence="6"/>
<dbReference type="InterPro" id="IPR050188">
    <property type="entry name" value="RluA_PseudoU_synthase"/>
</dbReference>
<comment type="function">
    <text evidence="6">Responsible for synthesis of pseudouridine from uracil.</text>
</comment>
<gene>
    <name evidence="8" type="ORF">SAMN05660197_1343</name>
</gene>
<evidence type="ECO:0000256" key="1">
    <source>
        <dbReference type="ARBA" id="ARBA00000073"/>
    </source>
</evidence>
<dbReference type="SUPFAM" id="SSF55120">
    <property type="entry name" value="Pseudouridine synthase"/>
    <property type="match status" value="1"/>
</dbReference>
<evidence type="ECO:0000256" key="6">
    <source>
        <dbReference type="RuleBase" id="RU362028"/>
    </source>
</evidence>
<dbReference type="InterPro" id="IPR020103">
    <property type="entry name" value="PsdUridine_synth_cat_dom_sf"/>
</dbReference>
<proteinExistence type="inferred from homology"/>
<evidence type="ECO:0000259" key="7">
    <source>
        <dbReference type="SMART" id="SM00363"/>
    </source>
</evidence>
<dbReference type="InterPro" id="IPR036986">
    <property type="entry name" value="S4_RNA-bd_sf"/>
</dbReference>
<dbReference type="GO" id="GO:0000455">
    <property type="term" value="P:enzyme-directed rRNA pseudouridine synthesis"/>
    <property type="evidence" value="ECO:0007669"/>
    <property type="project" value="TreeGrafter"/>
</dbReference>
<dbReference type="STRING" id="1069081.SAMN05660197_1343"/>
<dbReference type="RefSeq" id="WP_084275749.1">
    <property type="nucleotide sequence ID" value="NZ_AP026671.1"/>
</dbReference>
<keyword evidence="5" id="KW-0694">RNA-binding</keyword>
<evidence type="ECO:0000256" key="3">
    <source>
        <dbReference type="ARBA" id="ARBA00023235"/>
    </source>
</evidence>
<dbReference type="Proteomes" id="UP000192602">
    <property type="component" value="Unassembled WGS sequence"/>
</dbReference>
<dbReference type="SMART" id="SM00363">
    <property type="entry name" value="S4"/>
    <property type="match status" value="1"/>
</dbReference>
<dbReference type="AlphaFoldDB" id="A0A1W1WTG8"/>
<accession>A0A1W1WTG8</accession>
<dbReference type="PANTHER" id="PTHR21600">
    <property type="entry name" value="MITOCHONDRIAL RNA PSEUDOURIDINE SYNTHASE"/>
    <property type="match status" value="1"/>
</dbReference>
<dbReference type="InterPro" id="IPR006224">
    <property type="entry name" value="PsdUridine_synth_RluA-like_CS"/>
</dbReference>
<dbReference type="GO" id="GO:0003723">
    <property type="term" value="F:RNA binding"/>
    <property type="evidence" value="ECO:0007669"/>
    <property type="project" value="UniProtKB-KW"/>
</dbReference>
<protein>
    <recommendedName>
        <fullName evidence="6">Pseudouridine synthase</fullName>
        <ecNumber evidence="6">5.4.99.-</ecNumber>
    </recommendedName>
</protein>
<dbReference type="SUPFAM" id="SSF55174">
    <property type="entry name" value="Alpha-L RNA-binding motif"/>
    <property type="match status" value="1"/>
</dbReference>
<dbReference type="NCBIfam" id="TIGR00005">
    <property type="entry name" value="rluA_subfam"/>
    <property type="match status" value="1"/>
</dbReference>
<reference evidence="9" key="1">
    <citation type="submission" date="2017-04" db="EMBL/GenBank/DDBJ databases">
        <authorList>
            <person name="Varghese N."/>
            <person name="Submissions S."/>
        </authorList>
    </citation>
    <scope>NUCLEOTIDE SEQUENCE [LARGE SCALE GENOMIC DNA]</scope>
    <source>
        <strain evidence="9">DSM 16512</strain>
    </source>
</reference>
<dbReference type="Gene3D" id="3.30.2350.10">
    <property type="entry name" value="Pseudouridine synthase"/>
    <property type="match status" value="1"/>
</dbReference>
<dbReference type="Pfam" id="PF00849">
    <property type="entry name" value="PseudoU_synth_2"/>
    <property type="match status" value="1"/>
</dbReference>
<evidence type="ECO:0000313" key="9">
    <source>
        <dbReference type="Proteomes" id="UP000192602"/>
    </source>
</evidence>
<dbReference type="CDD" id="cd00165">
    <property type="entry name" value="S4"/>
    <property type="match status" value="1"/>
</dbReference>